<feature type="region of interest" description="Disordered" evidence="1">
    <location>
        <begin position="449"/>
        <end position="472"/>
    </location>
</feature>
<feature type="compositionally biased region" description="Polar residues" evidence="1">
    <location>
        <begin position="147"/>
        <end position="157"/>
    </location>
</feature>
<feature type="compositionally biased region" description="Acidic residues" evidence="1">
    <location>
        <begin position="2581"/>
        <end position="2595"/>
    </location>
</feature>
<feature type="compositionally biased region" description="Low complexity" evidence="1">
    <location>
        <begin position="1641"/>
        <end position="1654"/>
    </location>
</feature>
<feature type="compositionally biased region" description="Low complexity" evidence="1">
    <location>
        <begin position="164"/>
        <end position="183"/>
    </location>
</feature>
<feature type="compositionally biased region" description="Low complexity" evidence="1">
    <location>
        <begin position="1823"/>
        <end position="1836"/>
    </location>
</feature>
<feature type="compositionally biased region" description="Basic and acidic residues" evidence="1">
    <location>
        <begin position="940"/>
        <end position="955"/>
    </location>
</feature>
<feature type="region of interest" description="Disordered" evidence="1">
    <location>
        <begin position="787"/>
        <end position="841"/>
    </location>
</feature>
<feature type="region of interest" description="Disordered" evidence="1">
    <location>
        <begin position="2880"/>
        <end position="2907"/>
    </location>
</feature>
<feature type="compositionally biased region" description="Polar residues" evidence="1">
    <location>
        <begin position="2326"/>
        <end position="2337"/>
    </location>
</feature>
<feature type="compositionally biased region" description="Basic and acidic residues" evidence="1">
    <location>
        <begin position="2559"/>
        <end position="2580"/>
    </location>
</feature>
<sequence length="3311" mass="367191">MKKERDGDLIRSSSSSSFSPSPRSSPQTFVRDSVASSLSLPSGDSIPHSTSEPFKSFPFLPSLSSATTMASLSNEGGGGVKPVSRSQNDDVISTAAASQSSSCHLPVPSSFTSSSLNPLSPVLCPSSSSSLHLEEPQSPSLSSSGSNKEQGYRSPQGNFDGDVSGSSCSSQLLLLPPRQQVQSFSPEGSSTKNETSTYSIRRRRSSSSRSSSSSRGDLNSPSSSLCLPGIPAFFTPRPPLYSSHVSSSALSSFPEDHNSLSISTRGTVGTNVVKTSVSGHERLMQVPLGTSKEKNVDDHSMSLPLLQTGEPSTTSNRGSSRCTDSSSSSVCISSPPPSISLNMPSSSSLFFSSTASSNHQCHLDERQISESTIEENSPAVYSSSSFASPSHSSHPADPRSVRFGPSSFPPVANPDEGKACGVHTAVAGEAVGAGGDEDFYWSFIKPTRSSSKHLNGEKETSFRATTTSSTTCSPGGYTTPFPSITCAAFESLNSASGSSSGSIGMSVSPFSFSSSCCSSLGSAPEKRHLIRLPLPSTAAPTPQSRLPSASPSPSSLCSTTAPVSGCSSFASLFLERPSSCFRSSTVSIVSGDGRVVPPAVHPCPSSSASSSFSSCSSSPSCRQATTAASWSPPLSSAGCSPQASPSSSRETSQNIFVPGRAKLYSSSVLEGVGRASLPPESLKFFPAEGISSSSLLSQPSLFSRHQKNPHRQQTRRHRKTCPPVVHNQISSEPSIPVSSSSSSALSFSSPSHSFSPNCPPLPLLNSRISSSAPSPSSAFLAEQQKNWRDAPLASRSSGPSTAPHFAALSSSPRSSTSSVPTPVLSSEAPTPRSSQRMSSSPPCAIPFYSSLQCPGGDLGNVVSSTRDDSHPRLTGAEGVSTYPRRCLLPIAHLEEGLDQHGRTTTTNKEETLLQRKERFSSSPSSRGDEELSTKESVCSVKERAPSCDQEERSLENVDNASPSSLPNHSTIEAIEGDLGDGGETTSLSQMSSSNRLHSEISPSHYLLRQTHLSRPLRRRRRPAQTPTVGLDVSPSPFSRPVRRERMKVLRNSEKFPEALHAQRWSERGMCLGEVGLAREEVPDQGELRQKDVTADASGVVTGVKVRRYTTDSSQRSVLSCSEARGRQAAIESSGVDGERRKEWIVREEGERKEVRQEAEISCMRRNFLPRLFQTECQEDEQEQRRCKESETVIIPSHSNFSPLPPPCPPEAQSRSHSLFSHCEKLSLQHFSLEKESQVEIAKKGLFPSSSSFIHPSHWFTDAPVLSVRYLLATTALSFLSQLQEDLLATLWSSLKTSSIKTISSSEVGDAFCKKLDREDTFVPDDGMKTYMIRKIQRHYDSFSPGLLVQQVGLSCELLSRELMREETPWVSLDGLEQGRPVKDVKKNHIQLMESRERLKNVEILEEEGKRDRSCREEGNSLKTTREGDAEKEEDREERPTERKKVSVADRRDDEVARHEKEAEDKRKLWESLRRRRTRLRRFHRLARKLYNEAIVTGLIFPSLLAEVQDDSPYTSFDSSQEILREEIHSKRQSSTKREDTSSYPYEDSLHREEHVDEEEVEEPSDVFDAEASIHSAWPDPRHREEEFVLSGLTPSADKRRILQRLLAAEVLRQLVRTQTLESSEDMRQRKEEKKKVESSRRNSTPSSVLGVCSGSLGDRRKNEVCGEVIRWSNAPRLGRRDIARGYSIRDLIEGEEEIKKKNWRQGGWLRGAAATGEGEKKERRRSIFNGRGREEMGPIGEKGEEHLVCKKRFPQGIRIPLPHTEGPLFGVYTYNFTLTLSKREEKGVKTFHREKRGDDIQRGFCSPLSLGDFLRPHFLPSLSSSSPSRGGCLLPGDNRDSTHSSVSLEVHQDLSSSSLSLFSTSGRLRRGSILSLQGEGEETTAFLGASPSSRTLWVEDVVELSCDEEEEERGGEDEEKPRREETTGAGGEELLTNSAARTPSETRRTSQAKKAWNTRRERWSFIGRIKKPEKNRLVFEAGGVGQLVAVDVHVNEPQQALRQLFLSRCFLVRHQAGRLLADQLQERKERERDLQRLEREKRKQIDRSEERGQQNRTPFLPSQRRTALQETRKDTSFSNFFSRISTREGQAWQTRKESELYNKEVEKRKQNEEEKEKRDGKKIQAKSFERDLLDRSLLRTVSSRERRTHFTEGPSVFSPRRTRVGENKGEIENDRREDEHVSLFATPQGDKKNEGQPDNRDGGGISSLKERRKQLEQNSLAGQEKGREMLQLADSGEERALNRVTTITETNNSSLVTSSRHSILSTCSTGVASGGEDVRSRPSITPPYSWGSTVSPASIVDADSRSSDLTATKLHGQPLHLHPPTSGISQASSTCLTQKGEVSDTHRTQVDAVAGRDLSLSSSSSRTHVSRPSLSDEANEAACEASLTLLRHVTSTAASSTPGVVLPLSSNSVKTSKEQDSTRAVSWMESSQREETLTQDDGPAVVSSSKGKSLLLSGIEKAESPAGDDDKVDKLRRHSFQREMEKFSEELHGRWLLPYELHFCCRDSLSPVDLGLAGSLPERLLSLFLLHQEGKKNSEVKRKVKEAAWTMACDLTKEEGDGKNHCDKKASSLVKSREPEEVSEDQEGVDQDDDDKERKSLKEGTVCMLIAPAVPYALSLGDAFSLFYWDRDIGSPPPELALFCAFELCELLRQLHWADLIHGDLQETNFLIHPSRDFLSLLSGPRSSSLFFKTSHQEGSSGYTPAARRAAREEDAEDEETLEENQGRFLSKEEKETCLPPYLTPCVSTSVASSVLLSSFKPCPSSSILSGSSPLSHHSHSSSRRGTAHIESTRDPGLSSVQDRRRYFDHQANISHSPHSSFTSSKSSSLHTCSSSFHHPLLPEGTPIPDCLISGRNLGNCARDLRMSLHYSDVRLAGSRREDHEPLHHMESELQSESSQATFPRCRAGDSRHSYEEESTLNLRSTSFISQLHGVDLRGLATTLLLTFFPSQEKKREGWGSRESNPCVGNRSNFQDEESRKKGREAWREGISFFSLSSAQPPCSPSPFWNECSKEDLISLFLRKEDEMYNGETTRFRNHVDLFWFRFFSEISSFDEACRSSARKRVARNLLQERHKGRRKEERVATEEEEKHPEQDKTEGCLIGRTSERSRGNREQQEEISSLNISATRRGTMTGSNSEKSEENRKDVTVDTRERKGEKREEEGANERKMNAVSVQSCEEDFKERGQRGKVNVNGGPECDTSEKEKRRKDEEDIIEEEEREAFFNESLEGKHNVFVDRETYLEELYGESKRLSLTLLERQMQRIRLIFEKEPYRKAVLSKHLSLLEKQLVLHADQQILSEDFNEHQHHVEM</sequence>
<feature type="region of interest" description="Disordered" evidence="1">
    <location>
        <begin position="244"/>
        <end position="264"/>
    </location>
</feature>
<feature type="region of interest" description="Disordered" evidence="1">
    <location>
        <begin position="302"/>
        <end position="335"/>
    </location>
</feature>
<feature type="region of interest" description="Disordered" evidence="1">
    <location>
        <begin position="1906"/>
        <end position="1956"/>
    </location>
</feature>
<feature type="region of interest" description="Disordered" evidence="1">
    <location>
        <begin position="2103"/>
        <end position="2122"/>
    </location>
</feature>
<feature type="compositionally biased region" description="Basic and acidic residues" evidence="1">
    <location>
        <begin position="2880"/>
        <end position="2892"/>
    </location>
</feature>
<feature type="compositionally biased region" description="Low complexity" evidence="1">
    <location>
        <begin position="808"/>
        <end position="841"/>
    </location>
</feature>
<feature type="compositionally biased region" description="Low complexity" evidence="1">
    <location>
        <begin position="462"/>
        <end position="472"/>
    </location>
</feature>
<feature type="compositionally biased region" description="Low complexity" evidence="1">
    <location>
        <begin position="377"/>
        <end position="393"/>
    </location>
</feature>
<feature type="compositionally biased region" description="Polar residues" evidence="1">
    <location>
        <begin position="27"/>
        <end position="50"/>
    </location>
</feature>
<comment type="caution">
    <text evidence="2">The sequence shown here is derived from an EMBL/GenBank/DDBJ whole genome shotgun (WGS) entry which is preliminary data.</text>
</comment>
<feature type="compositionally biased region" description="Low complexity" evidence="1">
    <location>
        <begin position="730"/>
        <end position="742"/>
    </location>
</feature>
<feature type="compositionally biased region" description="Basic and acidic residues" evidence="1">
    <location>
        <begin position="1408"/>
        <end position="1428"/>
    </location>
</feature>
<dbReference type="VEuPathDB" id="ToxoDB:CSUI_002945"/>
<feature type="region of interest" description="Disordered" evidence="1">
    <location>
        <begin position="627"/>
        <end position="652"/>
    </location>
</feature>
<feature type="region of interest" description="Disordered" evidence="1">
    <location>
        <begin position="2315"/>
        <end position="2378"/>
    </location>
</feature>
<feature type="region of interest" description="Disordered" evidence="1">
    <location>
        <begin position="69"/>
        <end position="223"/>
    </location>
</feature>
<feature type="region of interest" description="Disordered" evidence="1">
    <location>
        <begin position="897"/>
        <end position="1038"/>
    </location>
</feature>
<feature type="compositionally biased region" description="Basic and acidic residues" evidence="1">
    <location>
        <begin position="2189"/>
        <end position="2201"/>
    </location>
</feature>
<feature type="region of interest" description="Disordered" evidence="1">
    <location>
        <begin position="372"/>
        <end position="415"/>
    </location>
</feature>
<feature type="region of interest" description="Disordered" evidence="1">
    <location>
        <begin position="702"/>
        <end position="742"/>
    </location>
</feature>
<feature type="region of interest" description="Disordered" evidence="1">
    <location>
        <begin position="1527"/>
        <end position="1565"/>
    </location>
</feature>
<feature type="compositionally biased region" description="Basic and acidic residues" evidence="1">
    <location>
        <begin position="1624"/>
        <end position="1640"/>
    </location>
</feature>
<feature type="compositionally biased region" description="Acidic residues" evidence="1">
    <location>
        <begin position="1906"/>
        <end position="1918"/>
    </location>
</feature>
<feature type="compositionally biased region" description="Polar residues" evidence="1">
    <location>
        <begin position="2398"/>
        <end position="2414"/>
    </location>
</feature>
<feature type="compositionally biased region" description="Acidic residues" evidence="1">
    <location>
        <begin position="2714"/>
        <end position="2723"/>
    </location>
</feature>
<gene>
    <name evidence="2" type="ORF">CSUI_002945</name>
</gene>
<feature type="compositionally biased region" description="Basic and acidic residues" evidence="1">
    <location>
        <begin position="3106"/>
        <end position="3117"/>
    </location>
</feature>
<feature type="region of interest" description="Disordered" evidence="1">
    <location>
        <begin position="3075"/>
        <end position="3212"/>
    </location>
</feature>
<feature type="region of interest" description="Disordered" evidence="1">
    <location>
        <begin position="1621"/>
        <end position="1654"/>
    </location>
</feature>
<feature type="compositionally biased region" description="Polar residues" evidence="1">
    <location>
        <begin position="3119"/>
        <end position="3138"/>
    </location>
</feature>
<feature type="compositionally biased region" description="Acidic residues" evidence="1">
    <location>
        <begin position="1555"/>
        <end position="1565"/>
    </location>
</feature>
<feature type="region of interest" description="Disordered" evidence="1">
    <location>
        <begin position="2770"/>
        <end position="2800"/>
    </location>
</feature>
<feature type="compositionally biased region" description="Basic and acidic residues" evidence="1">
    <location>
        <begin position="897"/>
        <end position="919"/>
    </location>
</feature>
<feature type="region of interest" description="Disordered" evidence="1">
    <location>
        <begin position="2144"/>
        <end position="2210"/>
    </location>
</feature>
<feature type="compositionally biased region" description="Polar residues" evidence="1">
    <location>
        <begin position="84"/>
        <end position="103"/>
    </location>
</feature>
<feature type="compositionally biased region" description="Basic and acidic residues" evidence="1">
    <location>
        <begin position="2163"/>
        <end position="2181"/>
    </location>
</feature>
<dbReference type="EMBL" id="MIGC01001238">
    <property type="protein sequence ID" value="PHJ23205.1"/>
    <property type="molecule type" value="Genomic_DNA"/>
</dbReference>
<feature type="compositionally biased region" description="Polar residues" evidence="1">
    <location>
        <begin position="184"/>
        <end position="195"/>
    </location>
</feature>
<feature type="region of interest" description="Disordered" evidence="1">
    <location>
        <begin position="2559"/>
        <end position="2597"/>
    </location>
</feature>
<accession>A0A2C6L6T1</accession>
<feature type="compositionally biased region" description="Polar residues" evidence="1">
    <location>
        <begin position="956"/>
        <end position="970"/>
    </location>
</feature>
<feature type="compositionally biased region" description="Basic residues" evidence="1">
    <location>
        <begin position="2777"/>
        <end position="2787"/>
    </location>
</feature>
<feature type="region of interest" description="Disordered" evidence="1">
    <location>
        <begin position="2270"/>
        <end position="2290"/>
    </location>
</feature>
<keyword evidence="3" id="KW-1185">Reference proteome</keyword>
<evidence type="ECO:0000256" key="1">
    <source>
        <dbReference type="SAM" id="MobiDB-lite"/>
    </source>
</evidence>
<feature type="compositionally biased region" description="Basic and acidic residues" evidence="1">
    <location>
        <begin position="3075"/>
        <end position="3099"/>
    </location>
</feature>
<protein>
    <submittedName>
        <fullName evidence="2">Uncharacterized protein</fullName>
    </submittedName>
</protein>
<evidence type="ECO:0000313" key="2">
    <source>
        <dbReference type="EMBL" id="PHJ23205.1"/>
    </source>
</evidence>
<reference evidence="2 3" key="1">
    <citation type="journal article" date="2017" name="Int. J. Parasitol.">
        <title>The genome of the protozoan parasite Cystoisospora suis and a reverse vaccinology approach to identify vaccine candidates.</title>
        <authorList>
            <person name="Palmieri N."/>
            <person name="Shrestha A."/>
            <person name="Ruttkowski B."/>
            <person name="Beck T."/>
            <person name="Vogl C."/>
            <person name="Tomley F."/>
            <person name="Blake D.P."/>
            <person name="Joachim A."/>
        </authorList>
    </citation>
    <scope>NUCLEOTIDE SEQUENCE [LARGE SCALE GENOMIC DNA]</scope>
    <source>
        <strain evidence="2 3">Wien I</strain>
    </source>
</reference>
<feature type="region of interest" description="Disordered" evidence="1">
    <location>
        <begin position="1"/>
        <end position="53"/>
    </location>
</feature>
<feature type="region of interest" description="Disordered" evidence="1">
    <location>
        <begin position="1823"/>
        <end position="1848"/>
    </location>
</feature>
<name>A0A2C6L6T1_9APIC</name>
<organism evidence="2 3">
    <name type="scientific">Cystoisospora suis</name>
    <dbReference type="NCBI Taxonomy" id="483139"/>
    <lineage>
        <taxon>Eukaryota</taxon>
        <taxon>Sar</taxon>
        <taxon>Alveolata</taxon>
        <taxon>Apicomplexa</taxon>
        <taxon>Conoidasida</taxon>
        <taxon>Coccidia</taxon>
        <taxon>Eucoccidiorida</taxon>
        <taxon>Eimeriorina</taxon>
        <taxon>Sarcocystidae</taxon>
        <taxon>Cystoisospora</taxon>
    </lineage>
</organism>
<feature type="region of interest" description="Disordered" evidence="1">
    <location>
        <begin position="2956"/>
        <end position="2981"/>
    </location>
</feature>
<proteinExistence type="predicted"/>
<feature type="compositionally biased region" description="Polar residues" evidence="1">
    <location>
        <begin position="983"/>
        <end position="995"/>
    </location>
</feature>
<feature type="compositionally biased region" description="Polar residues" evidence="1">
    <location>
        <begin position="2893"/>
        <end position="2902"/>
    </location>
</feature>
<dbReference type="GeneID" id="94426354"/>
<feature type="compositionally biased region" description="Basic and acidic residues" evidence="1">
    <location>
        <begin position="3139"/>
        <end position="3170"/>
    </location>
</feature>
<feature type="region of interest" description="Disordered" evidence="1">
    <location>
        <begin position="1712"/>
        <end position="1739"/>
    </location>
</feature>
<feature type="compositionally biased region" description="Low complexity" evidence="1">
    <location>
        <begin position="2356"/>
        <end position="2375"/>
    </location>
</feature>
<feature type="compositionally biased region" description="Low complexity" evidence="1">
    <location>
        <begin position="207"/>
        <end position="223"/>
    </location>
</feature>
<feature type="compositionally biased region" description="Low complexity" evidence="1">
    <location>
        <begin position="315"/>
        <end position="335"/>
    </location>
</feature>
<feature type="compositionally biased region" description="Low complexity" evidence="1">
    <location>
        <begin position="11"/>
        <end position="26"/>
    </location>
</feature>
<feature type="compositionally biased region" description="Basic and acidic residues" evidence="1">
    <location>
        <begin position="2030"/>
        <end position="2053"/>
    </location>
</feature>
<feature type="compositionally biased region" description="Basic residues" evidence="1">
    <location>
        <begin position="704"/>
        <end position="720"/>
    </location>
</feature>
<feature type="region of interest" description="Disordered" evidence="1">
    <location>
        <begin position="2398"/>
        <end position="2449"/>
    </location>
</feature>
<feature type="region of interest" description="Disordered" evidence="1">
    <location>
        <begin position="1408"/>
        <end position="1462"/>
    </location>
</feature>
<dbReference type="RefSeq" id="XP_067924882.1">
    <property type="nucleotide sequence ID" value="XM_068063143.1"/>
</dbReference>
<dbReference type="Proteomes" id="UP000221165">
    <property type="component" value="Unassembled WGS sequence"/>
</dbReference>
<feature type="compositionally biased region" description="Low complexity" evidence="1">
    <location>
        <begin position="105"/>
        <end position="146"/>
    </location>
</feature>
<evidence type="ECO:0000313" key="3">
    <source>
        <dbReference type="Proteomes" id="UP000221165"/>
    </source>
</evidence>
<dbReference type="SUPFAM" id="SSF56112">
    <property type="entry name" value="Protein kinase-like (PK-like)"/>
    <property type="match status" value="1"/>
</dbReference>
<feature type="compositionally biased region" description="Basic and acidic residues" evidence="1">
    <location>
        <begin position="1436"/>
        <end position="1462"/>
    </location>
</feature>
<feature type="region of interest" description="Disordered" evidence="1">
    <location>
        <begin position="2692"/>
        <end position="2730"/>
    </location>
</feature>
<dbReference type="InterPro" id="IPR011009">
    <property type="entry name" value="Kinase-like_dom_sf"/>
</dbReference>
<feature type="region of interest" description="Disordered" evidence="1">
    <location>
        <begin position="2030"/>
        <end position="2074"/>
    </location>
</feature>
<feature type="compositionally biased region" description="Basic and acidic residues" evidence="1">
    <location>
        <begin position="3201"/>
        <end position="3211"/>
    </location>
</feature>
<feature type="compositionally biased region" description="Basic and acidic residues" evidence="1">
    <location>
        <begin position="1527"/>
        <end position="1540"/>
    </location>
</feature>